<keyword evidence="5" id="KW-0808">Transferase</keyword>
<dbReference type="PANTHER" id="PTHR12203">
    <property type="entry name" value="KDEL LYS-ASP-GLU-LEU CONTAINING - RELATED"/>
    <property type="match status" value="1"/>
</dbReference>
<dbReference type="GO" id="GO:0035252">
    <property type="term" value="F:UDP-xylosyltransferase activity"/>
    <property type="evidence" value="ECO:0007669"/>
    <property type="project" value="TreeGrafter"/>
</dbReference>
<evidence type="ECO:0000256" key="4">
    <source>
        <dbReference type="ARBA" id="ARBA00022676"/>
    </source>
</evidence>
<dbReference type="Proteomes" id="UP000678499">
    <property type="component" value="Unassembled WGS sequence"/>
</dbReference>
<reference evidence="8" key="1">
    <citation type="submission" date="2020-11" db="EMBL/GenBank/DDBJ databases">
        <authorList>
            <person name="Tran Van P."/>
        </authorList>
    </citation>
    <scope>NUCLEOTIDE SEQUENCE</scope>
</reference>
<evidence type="ECO:0000259" key="7">
    <source>
        <dbReference type="SMART" id="SM00672"/>
    </source>
</evidence>
<dbReference type="InterPro" id="IPR051091">
    <property type="entry name" value="O-Glucosyltr/Glycosyltrsf_90"/>
</dbReference>
<evidence type="ECO:0000313" key="9">
    <source>
        <dbReference type="Proteomes" id="UP000678499"/>
    </source>
</evidence>
<keyword evidence="9" id="KW-1185">Reference proteome</keyword>
<dbReference type="SMART" id="SM00672">
    <property type="entry name" value="CAP10"/>
    <property type="match status" value="1"/>
</dbReference>
<dbReference type="EMBL" id="CAJPEX010007773">
    <property type="protein sequence ID" value="CAG0924475.1"/>
    <property type="molecule type" value="Genomic_DNA"/>
</dbReference>
<evidence type="ECO:0000256" key="3">
    <source>
        <dbReference type="ARBA" id="ARBA00010118"/>
    </source>
</evidence>
<dbReference type="InterPro" id="IPR006598">
    <property type="entry name" value="CAP10"/>
</dbReference>
<evidence type="ECO:0000256" key="1">
    <source>
        <dbReference type="ARBA" id="ARBA00004319"/>
    </source>
</evidence>
<evidence type="ECO:0000313" key="8">
    <source>
        <dbReference type="EMBL" id="CAD7284323.1"/>
    </source>
</evidence>
<name>A0A7R9C1P1_9CRUS</name>
<comment type="similarity">
    <text evidence="3">Belongs to the glycosyltransferase 90 family.</text>
</comment>
<proteinExistence type="inferred from homology"/>
<dbReference type="EMBL" id="OA889810">
    <property type="protein sequence ID" value="CAD7284323.1"/>
    <property type="molecule type" value="Genomic_DNA"/>
</dbReference>
<keyword evidence="4" id="KW-0328">Glycosyltransferase</keyword>
<evidence type="ECO:0000256" key="5">
    <source>
        <dbReference type="ARBA" id="ARBA00022679"/>
    </source>
</evidence>
<feature type="domain" description="Glycosyl transferase CAP10" evidence="7">
    <location>
        <begin position="1"/>
        <end position="215"/>
    </location>
</feature>
<evidence type="ECO:0000256" key="2">
    <source>
        <dbReference type="ARBA" id="ARBA00004922"/>
    </source>
</evidence>
<dbReference type="AlphaFoldDB" id="A0A7R9C1P1"/>
<gene>
    <name evidence="8" type="ORF">NMOB1V02_LOCUS11930</name>
</gene>
<organism evidence="8">
    <name type="scientific">Notodromas monacha</name>
    <dbReference type="NCBI Taxonomy" id="399045"/>
    <lineage>
        <taxon>Eukaryota</taxon>
        <taxon>Metazoa</taxon>
        <taxon>Ecdysozoa</taxon>
        <taxon>Arthropoda</taxon>
        <taxon>Crustacea</taxon>
        <taxon>Oligostraca</taxon>
        <taxon>Ostracoda</taxon>
        <taxon>Podocopa</taxon>
        <taxon>Podocopida</taxon>
        <taxon>Cypridocopina</taxon>
        <taxon>Cypridoidea</taxon>
        <taxon>Cyprididae</taxon>
        <taxon>Notodromas</taxon>
    </lineage>
</organism>
<dbReference type="GO" id="GO:0045747">
    <property type="term" value="P:positive regulation of Notch signaling pathway"/>
    <property type="evidence" value="ECO:0007669"/>
    <property type="project" value="TreeGrafter"/>
</dbReference>
<comment type="pathway">
    <text evidence="2">Protein modification; protein glycosylation.</text>
</comment>
<sequence length="226" mass="26412">MYPAWSFWSGGPAISLYPTGIGRWDQIRVELQKAAKRHPWGQKISQGFFRGSRTSAERDSLVLLSRKEPDLVEAMYTKNQAWKSPKDTLDAEPAPEVSFEKHCEYKYLFNFRGVAASFRLRHLFLCGSLVIHVGSDWQEFFYSALKPWIHYVPLPDNPSEEKIREVLEFLKRNDDLAKEIASNGYDFIAKHLKFSDVSCYWKELLTRYGKLLTFDPKVEPHFTRIR</sequence>
<dbReference type="OrthoDB" id="202415at2759"/>
<dbReference type="GO" id="GO:0005788">
    <property type="term" value="C:endoplasmic reticulum lumen"/>
    <property type="evidence" value="ECO:0007669"/>
    <property type="project" value="UniProtKB-SubCell"/>
</dbReference>
<dbReference type="Pfam" id="PF05686">
    <property type="entry name" value="Glyco_transf_90"/>
    <property type="match status" value="1"/>
</dbReference>
<dbReference type="GO" id="GO:0035251">
    <property type="term" value="F:UDP-glucosyltransferase activity"/>
    <property type="evidence" value="ECO:0007669"/>
    <property type="project" value="TreeGrafter"/>
</dbReference>
<comment type="subcellular location">
    <subcellularLocation>
        <location evidence="1">Endoplasmic reticulum lumen</location>
    </subcellularLocation>
</comment>
<protein>
    <recommendedName>
        <fullName evidence="7">Glycosyl transferase CAP10 domain-containing protein</fullName>
    </recommendedName>
</protein>
<dbReference type="GO" id="GO:0006493">
    <property type="term" value="P:protein O-linked glycosylation"/>
    <property type="evidence" value="ECO:0007669"/>
    <property type="project" value="TreeGrafter"/>
</dbReference>
<evidence type="ECO:0000256" key="6">
    <source>
        <dbReference type="ARBA" id="ARBA00045690"/>
    </source>
</evidence>
<accession>A0A7R9C1P1</accession>
<dbReference type="PANTHER" id="PTHR12203:SF35">
    <property type="entry name" value="PROTEIN O-GLUCOSYLTRANSFERASE 1"/>
    <property type="match status" value="1"/>
</dbReference>
<comment type="function">
    <text evidence="6">Protein O-glucosyltransferase. Catalyzes the reaction that attaches glucose through an O-glycosidic linkage to a conserved serine residue found in the consensus sequence C-X-S-X-[PA]-C in epidermal growth factor-like repeats. Regulates Notch signaling by glucosylating Notch in the ER, glucosylation is required for the correct folding and cleavage of Notch.</text>
</comment>